<dbReference type="InterPro" id="IPR006710">
    <property type="entry name" value="Glyco_hydro_43"/>
</dbReference>
<dbReference type="GO" id="GO:0016787">
    <property type="term" value="F:hydrolase activity"/>
    <property type="evidence" value="ECO:0007669"/>
    <property type="project" value="UniProtKB-KW"/>
</dbReference>
<evidence type="ECO:0000313" key="5">
    <source>
        <dbReference type="EMBL" id="MFD1873630.1"/>
    </source>
</evidence>
<dbReference type="InterPro" id="IPR051795">
    <property type="entry name" value="Glycosyl_Hydrlase_43"/>
</dbReference>
<evidence type="ECO:0000256" key="4">
    <source>
        <dbReference type="RuleBase" id="RU361187"/>
    </source>
</evidence>
<dbReference type="PANTHER" id="PTHR42812:SF5">
    <property type="entry name" value="ENDO-ARABINASE"/>
    <property type="match status" value="1"/>
</dbReference>
<dbReference type="InterPro" id="IPR023296">
    <property type="entry name" value="Glyco_hydro_beta-prop_sf"/>
</dbReference>
<dbReference type="Proteomes" id="UP001597197">
    <property type="component" value="Unassembled WGS sequence"/>
</dbReference>
<proteinExistence type="inferred from homology"/>
<sequence>MTYQNPVFDADFPDPSVLRAPDGYYYAYATQTKRAGQVLNFQVARSLDLATWEHLGEALPTKPAWAATSQRFWAPDVSRHPDGRYLMYYSAQPNDPSAGHCLGIAVAERPEGPFIDSGQPLLAGGAGFENIDPMRFVDPADGRQWLFWGSGFGPLRVRELAADGLGFAAGSVAEVLVETRAPDDPTPYGHLIEGSWVHYRAGWYYLFYSGDNCCGPDARYAVLVARARHATGPYQTQATGTAGTILTENARWQAPGHNSLITDDHGQDWLLYHAIDRQQPTFDALNDEQGYSRRVMLLSKVDYTEDGWPVVQG</sequence>
<evidence type="ECO:0000256" key="3">
    <source>
        <dbReference type="ARBA" id="ARBA00023295"/>
    </source>
</evidence>
<dbReference type="CDD" id="cd08999">
    <property type="entry name" value="GH43_ABN-like"/>
    <property type="match status" value="1"/>
</dbReference>
<keyword evidence="6" id="KW-1185">Reference proteome</keyword>
<gene>
    <name evidence="5" type="ORF">ACFSDX_14380</name>
</gene>
<evidence type="ECO:0000313" key="6">
    <source>
        <dbReference type="Proteomes" id="UP001597197"/>
    </source>
</evidence>
<dbReference type="Pfam" id="PF04616">
    <property type="entry name" value="Glyco_hydro_43"/>
    <property type="match status" value="1"/>
</dbReference>
<dbReference type="PANTHER" id="PTHR42812">
    <property type="entry name" value="BETA-XYLOSIDASE"/>
    <property type="match status" value="1"/>
</dbReference>
<evidence type="ECO:0000256" key="1">
    <source>
        <dbReference type="ARBA" id="ARBA00009865"/>
    </source>
</evidence>
<reference evidence="6" key="1">
    <citation type="journal article" date="2019" name="Int. J. Syst. Evol. Microbiol.">
        <title>The Global Catalogue of Microorganisms (GCM) 10K type strain sequencing project: providing services to taxonomists for standard genome sequencing and annotation.</title>
        <authorList>
            <consortium name="The Broad Institute Genomics Platform"/>
            <consortium name="The Broad Institute Genome Sequencing Center for Infectious Disease"/>
            <person name="Wu L."/>
            <person name="Ma J."/>
        </authorList>
    </citation>
    <scope>NUCLEOTIDE SEQUENCE [LARGE SCALE GENOMIC DNA]</scope>
    <source>
        <strain evidence="6">CGMCC 1.15795</strain>
    </source>
</reference>
<keyword evidence="3 4" id="KW-0326">Glycosidase</keyword>
<dbReference type="Gene3D" id="2.115.10.20">
    <property type="entry name" value="Glycosyl hydrolase domain, family 43"/>
    <property type="match status" value="1"/>
</dbReference>
<comment type="similarity">
    <text evidence="1 4">Belongs to the glycosyl hydrolase 43 family.</text>
</comment>
<accession>A0ABW4QW64</accession>
<dbReference type="SUPFAM" id="SSF75005">
    <property type="entry name" value="Arabinanase/levansucrase/invertase"/>
    <property type="match status" value="1"/>
</dbReference>
<evidence type="ECO:0000256" key="2">
    <source>
        <dbReference type="ARBA" id="ARBA00022801"/>
    </source>
</evidence>
<organism evidence="5 6">
    <name type="scientific">Hymenobacter bucti</name>
    <dbReference type="NCBI Taxonomy" id="1844114"/>
    <lineage>
        <taxon>Bacteria</taxon>
        <taxon>Pseudomonadati</taxon>
        <taxon>Bacteroidota</taxon>
        <taxon>Cytophagia</taxon>
        <taxon>Cytophagales</taxon>
        <taxon>Hymenobacteraceae</taxon>
        <taxon>Hymenobacter</taxon>
    </lineage>
</organism>
<keyword evidence="2 4" id="KW-0378">Hydrolase</keyword>
<protein>
    <submittedName>
        <fullName evidence="5">Glycoside hydrolase family 43 protein</fullName>
    </submittedName>
</protein>
<dbReference type="EMBL" id="JBHUFD010000005">
    <property type="protein sequence ID" value="MFD1873630.1"/>
    <property type="molecule type" value="Genomic_DNA"/>
</dbReference>
<dbReference type="RefSeq" id="WP_382314686.1">
    <property type="nucleotide sequence ID" value="NZ_JBHUFD010000005.1"/>
</dbReference>
<name>A0ABW4QW64_9BACT</name>
<comment type="caution">
    <text evidence="5">The sequence shown here is derived from an EMBL/GenBank/DDBJ whole genome shotgun (WGS) entry which is preliminary data.</text>
</comment>